<feature type="region of interest" description="Disordered" evidence="1">
    <location>
        <begin position="322"/>
        <end position="356"/>
    </location>
</feature>
<keyword evidence="4" id="KW-1185">Reference proteome</keyword>
<dbReference type="SMART" id="SM01252">
    <property type="entry name" value="KilA-N"/>
    <property type="match status" value="1"/>
</dbReference>
<dbReference type="InterPro" id="IPR018004">
    <property type="entry name" value="KilA/APSES_HTH"/>
</dbReference>
<dbReference type="InterPro" id="IPR003163">
    <property type="entry name" value="Tscrpt_reg_HTH_APSES-type"/>
</dbReference>
<evidence type="ECO:0000313" key="3">
    <source>
        <dbReference type="EMBL" id="KAI9255061.1"/>
    </source>
</evidence>
<protein>
    <recommendedName>
        <fullName evidence="2">HTH APSES-type domain-containing protein</fullName>
    </recommendedName>
</protein>
<feature type="region of interest" description="Disordered" evidence="1">
    <location>
        <begin position="447"/>
        <end position="580"/>
    </location>
</feature>
<evidence type="ECO:0000256" key="1">
    <source>
        <dbReference type="SAM" id="MobiDB-lite"/>
    </source>
</evidence>
<dbReference type="PROSITE" id="PS51299">
    <property type="entry name" value="HTH_APSES"/>
    <property type="match status" value="1"/>
</dbReference>
<dbReference type="GO" id="GO:0003677">
    <property type="term" value="F:DNA binding"/>
    <property type="evidence" value="ECO:0007669"/>
    <property type="project" value="InterPro"/>
</dbReference>
<feature type="compositionally biased region" description="Low complexity" evidence="1">
    <location>
        <begin position="378"/>
        <end position="397"/>
    </location>
</feature>
<proteinExistence type="predicted"/>
<feature type="compositionally biased region" description="Low complexity" evidence="1">
    <location>
        <begin position="131"/>
        <end position="140"/>
    </location>
</feature>
<feature type="region of interest" description="Disordered" evidence="1">
    <location>
        <begin position="771"/>
        <end position="863"/>
    </location>
</feature>
<feature type="region of interest" description="Disordered" evidence="1">
    <location>
        <begin position="1"/>
        <end position="35"/>
    </location>
</feature>
<reference evidence="3" key="1">
    <citation type="journal article" date="2022" name="IScience">
        <title>Evolution of zygomycete secretomes and the origins of terrestrial fungal ecologies.</title>
        <authorList>
            <person name="Chang Y."/>
            <person name="Wang Y."/>
            <person name="Mondo S."/>
            <person name="Ahrendt S."/>
            <person name="Andreopoulos W."/>
            <person name="Barry K."/>
            <person name="Beard J."/>
            <person name="Benny G.L."/>
            <person name="Blankenship S."/>
            <person name="Bonito G."/>
            <person name="Cuomo C."/>
            <person name="Desiro A."/>
            <person name="Gervers K.A."/>
            <person name="Hundley H."/>
            <person name="Kuo A."/>
            <person name="LaButti K."/>
            <person name="Lang B.F."/>
            <person name="Lipzen A."/>
            <person name="O'Donnell K."/>
            <person name="Pangilinan J."/>
            <person name="Reynolds N."/>
            <person name="Sandor L."/>
            <person name="Smith M.E."/>
            <person name="Tsang A."/>
            <person name="Grigoriev I.V."/>
            <person name="Stajich J.E."/>
            <person name="Spatafora J.W."/>
        </authorList>
    </citation>
    <scope>NUCLEOTIDE SEQUENCE</scope>
    <source>
        <strain evidence="3">RSA 2281</strain>
    </source>
</reference>
<feature type="region of interest" description="Disordered" evidence="1">
    <location>
        <begin position="84"/>
        <end position="108"/>
    </location>
</feature>
<feature type="compositionally biased region" description="Low complexity" evidence="1">
    <location>
        <begin position="148"/>
        <end position="159"/>
    </location>
</feature>
<feature type="compositionally biased region" description="Basic residues" evidence="1">
    <location>
        <begin position="498"/>
        <end position="513"/>
    </location>
</feature>
<feature type="region of interest" description="Disordered" evidence="1">
    <location>
        <begin position="374"/>
        <end position="417"/>
    </location>
</feature>
<feature type="compositionally biased region" description="Acidic residues" evidence="1">
    <location>
        <begin position="843"/>
        <end position="863"/>
    </location>
</feature>
<feature type="compositionally biased region" description="Low complexity" evidence="1">
    <location>
        <begin position="782"/>
        <end position="823"/>
    </location>
</feature>
<feature type="compositionally biased region" description="Pro residues" evidence="1">
    <location>
        <begin position="160"/>
        <end position="169"/>
    </location>
</feature>
<feature type="region of interest" description="Disordered" evidence="1">
    <location>
        <begin position="649"/>
        <end position="733"/>
    </location>
</feature>
<feature type="compositionally biased region" description="Polar residues" evidence="1">
    <location>
        <begin position="346"/>
        <end position="355"/>
    </location>
</feature>
<feature type="compositionally biased region" description="Polar residues" evidence="1">
    <location>
        <begin position="1"/>
        <end position="23"/>
    </location>
</feature>
<dbReference type="Gene3D" id="3.10.260.10">
    <property type="entry name" value="Transcription regulator HTH, APSES-type DNA-binding domain"/>
    <property type="match status" value="1"/>
</dbReference>
<comment type="caution">
    <text evidence="3">The sequence shown here is derived from an EMBL/GenBank/DDBJ whole genome shotgun (WGS) entry which is preliminary data.</text>
</comment>
<organism evidence="3 4">
    <name type="scientific">Phascolomyces articulosus</name>
    <dbReference type="NCBI Taxonomy" id="60185"/>
    <lineage>
        <taxon>Eukaryota</taxon>
        <taxon>Fungi</taxon>
        <taxon>Fungi incertae sedis</taxon>
        <taxon>Mucoromycota</taxon>
        <taxon>Mucoromycotina</taxon>
        <taxon>Mucoromycetes</taxon>
        <taxon>Mucorales</taxon>
        <taxon>Lichtheimiaceae</taxon>
        <taxon>Phascolomyces</taxon>
    </lineage>
</organism>
<feature type="compositionally biased region" description="Acidic residues" evidence="1">
    <location>
        <begin position="450"/>
        <end position="465"/>
    </location>
</feature>
<gene>
    <name evidence="3" type="ORF">BDA99DRAFT_517802</name>
</gene>
<sequence>MESTNPFLSPTVPQITSAKTGNGDNKDVTAPPPPSPLDILKTLSIPNLNIAALQQMTAAIPGLAHLSSTIDLAKTLAAYMQTVNNHNNNNNKSPSSSSSPSPALPPNFASDFKQALARFPALETLFRKESFSSSSSSSSSLTTNAPATTSHLSVSTPTTPTTPHPPHSPQHPAFVHITDPQQQIVHTTMPTNPPMYITIVDNIPVCVAVLAPPTTENNNTTTTSTDQQQACRIMRRLDSGYINGTKLLTAGGIDTESERSMILSFEMERRRMPRKKSELYGTWIPLRRAQELAVTCSIQHRLGPFLSDSIESYFPSPLPIQVPMLSQHPGHHGHRRTTSTPPVPYATSSSSSAGNKDSRLAALTLQALRHPIGISDMTTTNGTTSSTTATSINSGASDGTTTHHTKGYGPSSPPTQTTSAAQLHQLLLGNNPRKFAELAQKAPLLGTFEGEGDTSDDEFGFDDEVENKQPPIIDSSNAKPVIITAGGRKTILGGPLNNKRKRKQLRKPKKKKKKQEEDESSDVDIVNSGSSSSSSSSSSEEEEEEEQVQQVQIIEEQIRQPMEGDEEEEDADTDTDTDVEEVRQRMKRMRDAAIDAMESGSSIDLEELLRRASSPIVENPRRGPLLTTTHTAATALPGNRIPLVNTIGNNGSSATGPSFNSMRRQGKATARRRPQGPGRSMGGKIAPSALKKSASWSGTLTSPLRVVVPTKKLQNKKHSSTATRPSKLRQNTAADELLVNRVVEHTSPSASSSSSQPSTSSSVTIIKVPTTVTHHHQNNNATTLVTSSSSDNVTTTVGGTNTTTASTMPTPSVVSAPTTTNTTTKHDLKPTPSSSTDVLATIQEDDEDEEIDIGGSEEDDDLR</sequence>
<reference evidence="3" key="2">
    <citation type="submission" date="2023-02" db="EMBL/GenBank/DDBJ databases">
        <authorList>
            <consortium name="DOE Joint Genome Institute"/>
            <person name="Mondo S.J."/>
            <person name="Chang Y."/>
            <person name="Wang Y."/>
            <person name="Ahrendt S."/>
            <person name="Andreopoulos W."/>
            <person name="Barry K."/>
            <person name="Beard J."/>
            <person name="Benny G.L."/>
            <person name="Blankenship S."/>
            <person name="Bonito G."/>
            <person name="Cuomo C."/>
            <person name="Desiro A."/>
            <person name="Gervers K.A."/>
            <person name="Hundley H."/>
            <person name="Kuo A."/>
            <person name="LaButti K."/>
            <person name="Lang B.F."/>
            <person name="Lipzen A."/>
            <person name="O'Donnell K."/>
            <person name="Pangilinan J."/>
            <person name="Reynolds N."/>
            <person name="Sandor L."/>
            <person name="Smith M.W."/>
            <person name="Tsang A."/>
            <person name="Grigoriev I.V."/>
            <person name="Stajich J.E."/>
            <person name="Spatafora J.W."/>
        </authorList>
    </citation>
    <scope>NUCLEOTIDE SEQUENCE</scope>
    <source>
        <strain evidence="3">RSA 2281</strain>
    </source>
</reference>
<dbReference type="AlphaFoldDB" id="A0AAD5JUD7"/>
<dbReference type="EMBL" id="JAIXMP010000023">
    <property type="protein sequence ID" value="KAI9255061.1"/>
    <property type="molecule type" value="Genomic_DNA"/>
</dbReference>
<name>A0AAD5JUD7_9FUNG</name>
<accession>A0AAD5JUD7</accession>
<feature type="compositionally biased region" description="Acidic residues" evidence="1">
    <location>
        <begin position="563"/>
        <end position="579"/>
    </location>
</feature>
<evidence type="ECO:0000313" key="4">
    <source>
        <dbReference type="Proteomes" id="UP001209540"/>
    </source>
</evidence>
<feature type="compositionally biased region" description="Polar residues" evidence="1">
    <location>
        <begin position="649"/>
        <end position="663"/>
    </location>
</feature>
<feature type="compositionally biased region" description="Polar residues" evidence="1">
    <location>
        <begin position="720"/>
        <end position="733"/>
    </location>
</feature>
<feature type="compositionally biased region" description="Low complexity" evidence="1">
    <location>
        <begin position="523"/>
        <end position="538"/>
    </location>
</feature>
<dbReference type="Proteomes" id="UP001209540">
    <property type="component" value="Unassembled WGS sequence"/>
</dbReference>
<dbReference type="SUPFAM" id="SSF54616">
    <property type="entry name" value="DNA-binding domain of Mlu1-box binding protein MBP1"/>
    <property type="match status" value="1"/>
</dbReference>
<dbReference type="InterPro" id="IPR036887">
    <property type="entry name" value="HTH_APSES_sf"/>
</dbReference>
<feature type="region of interest" description="Disordered" evidence="1">
    <location>
        <begin position="130"/>
        <end position="174"/>
    </location>
</feature>
<feature type="compositionally biased region" description="Basic residues" evidence="1">
    <location>
        <begin position="664"/>
        <end position="674"/>
    </location>
</feature>
<feature type="domain" description="HTH APSES-type" evidence="2">
    <location>
        <begin position="210"/>
        <end position="317"/>
    </location>
</feature>
<evidence type="ECO:0000259" key="2">
    <source>
        <dbReference type="PROSITE" id="PS51299"/>
    </source>
</evidence>